<feature type="repeat" description="ANK" evidence="4">
    <location>
        <begin position="18"/>
        <end position="46"/>
    </location>
</feature>
<dbReference type="PANTHER" id="PTHR24136:SF15">
    <property type="entry name" value="ANK_REP_REGION DOMAIN-CONTAINING PROTEIN"/>
    <property type="match status" value="1"/>
</dbReference>
<dbReference type="PROSITE" id="PS50088">
    <property type="entry name" value="ANK_REPEAT"/>
    <property type="match status" value="2"/>
</dbReference>
<organism evidence="6 7">
    <name type="scientific">Pocillopora meandrina</name>
    <dbReference type="NCBI Taxonomy" id="46732"/>
    <lineage>
        <taxon>Eukaryota</taxon>
        <taxon>Metazoa</taxon>
        <taxon>Cnidaria</taxon>
        <taxon>Anthozoa</taxon>
        <taxon>Hexacorallia</taxon>
        <taxon>Scleractinia</taxon>
        <taxon>Astrocoeniina</taxon>
        <taxon>Pocilloporidae</taxon>
        <taxon>Pocillopora</taxon>
    </lineage>
</organism>
<dbReference type="AlphaFoldDB" id="A0AAU9WU10"/>
<dbReference type="PROSITE" id="PS50297">
    <property type="entry name" value="ANK_REP_REGION"/>
    <property type="match status" value="2"/>
</dbReference>
<keyword evidence="3 4" id="KW-0040">ANK repeat</keyword>
<dbReference type="InterPro" id="IPR051573">
    <property type="entry name" value="Ankyrin-SOCS_box_domain"/>
</dbReference>
<dbReference type="SUPFAM" id="SSF158235">
    <property type="entry name" value="SOCS box-like"/>
    <property type="match status" value="1"/>
</dbReference>
<evidence type="ECO:0000256" key="2">
    <source>
        <dbReference type="ARBA" id="ARBA00022737"/>
    </source>
</evidence>
<dbReference type="EMBL" id="CALNXJ010000021">
    <property type="protein sequence ID" value="CAH3125569.1"/>
    <property type="molecule type" value="Genomic_DNA"/>
</dbReference>
<evidence type="ECO:0000256" key="4">
    <source>
        <dbReference type="PROSITE-ProRule" id="PRU00023"/>
    </source>
</evidence>
<comment type="similarity">
    <text evidence="1">Belongs to the ankyrin SOCS box (ASB) family.</text>
</comment>
<gene>
    <name evidence="6" type="ORF">PMEA_00012165</name>
</gene>
<evidence type="ECO:0000256" key="3">
    <source>
        <dbReference type="ARBA" id="ARBA00023043"/>
    </source>
</evidence>
<dbReference type="SUPFAM" id="SSF48403">
    <property type="entry name" value="Ankyrin repeat"/>
    <property type="match status" value="1"/>
</dbReference>
<dbReference type="InterPro" id="IPR001496">
    <property type="entry name" value="SOCS_box"/>
</dbReference>
<dbReference type="InterPro" id="IPR036036">
    <property type="entry name" value="SOCS_box-like_dom_sf"/>
</dbReference>
<evidence type="ECO:0000256" key="1">
    <source>
        <dbReference type="ARBA" id="ARBA00005949"/>
    </source>
</evidence>
<reference evidence="6 7" key="1">
    <citation type="submission" date="2022-05" db="EMBL/GenBank/DDBJ databases">
        <authorList>
            <consortium name="Genoscope - CEA"/>
            <person name="William W."/>
        </authorList>
    </citation>
    <scope>NUCLEOTIDE SEQUENCE [LARGE SCALE GENOMIC DNA]</scope>
</reference>
<feature type="repeat" description="ANK" evidence="4">
    <location>
        <begin position="47"/>
        <end position="79"/>
    </location>
</feature>
<dbReference type="Proteomes" id="UP001159428">
    <property type="component" value="Unassembled WGS sequence"/>
</dbReference>
<dbReference type="PANTHER" id="PTHR24136">
    <property type="entry name" value="SOWAH (DROSOPHILA) HOMOLOG"/>
    <property type="match status" value="1"/>
</dbReference>
<dbReference type="SMART" id="SM00248">
    <property type="entry name" value="ANK"/>
    <property type="match status" value="3"/>
</dbReference>
<protein>
    <recommendedName>
        <fullName evidence="5">SOCS box domain-containing protein</fullName>
    </recommendedName>
</protein>
<sequence>LIGASLKTWTKVSVTFPPLHEAALNGHIPCLEILIENGANLEKNENQFGTALHVACLQGHVGCVKVLLQVGANPNSIRRHRVPLHATAMNGDEVCTALILEFRANAYLRDLESKKPVNLTTNEACKEMLFEAGKDLKLILTLYSHDCRCLIRQQLSCPPKDKIPVLPLPRSLKDYLNHYNYCMDH</sequence>
<proteinExistence type="inferred from homology"/>
<dbReference type="GO" id="GO:0045732">
    <property type="term" value="P:positive regulation of protein catabolic process"/>
    <property type="evidence" value="ECO:0007669"/>
    <property type="project" value="TreeGrafter"/>
</dbReference>
<accession>A0AAU9WU10</accession>
<dbReference type="Pfam" id="PF12796">
    <property type="entry name" value="Ank_2"/>
    <property type="match status" value="1"/>
</dbReference>
<dbReference type="GO" id="GO:0016567">
    <property type="term" value="P:protein ubiquitination"/>
    <property type="evidence" value="ECO:0007669"/>
    <property type="project" value="TreeGrafter"/>
</dbReference>
<dbReference type="PROSITE" id="PS50225">
    <property type="entry name" value="SOCS"/>
    <property type="match status" value="1"/>
</dbReference>
<keyword evidence="2" id="KW-0677">Repeat</keyword>
<evidence type="ECO:0000259" key="5">
    <source>
        <dbReference type="PROSITE" id="PS50225"/>
    </source>
</evidence>
<name>A0AAU9WU10_9CNID</name>
<dbReference type="InterPro" id="IPR036770">
    <property type="entry name" value="Ankyrin_rpt-contain_sf"/>
</dbReference>
<feature type="domain" description="SOCS box" evidence="5">
    <location>
        <begin position="145"/>
        <end position="182"/>
    </location>
</feature>
<dbReference type="InterPro" id="IPR002110">
    <property type="entry name" value="Ankyrin_rpt"/>
</dbReference>
<feature type="non-terminal residue" evidence="6">
    <location>
        <position position="1"/>
    </location>
</feature>
<keyword evidence="7" id="KW-1185">Reference proteome</keyword>
<dbReference type="Gene3D" id="1.10.750.20">
    <property type="entry name" value="SOCS box"/>
    <property type="match status" value="1"/>
</dbReference>
<dbReference type="Gene3D" id="1.25.40.20">
    <property type="entry name" value="Ankyrin repeat-containing domain"/>
    <property type="match status" value="1"/>
</dbReference>
<dbReference type="Pfam" id="PF07525">
    <property type="entry name" value="SOCS_box"/>
    <property type="match status" value="1"/>
</dbReference>
<feature type="non-terminal residue" evidence="6">
    <location>
        <position position="185"/>
    </location>
</feature>
<evidence type="ECO:0000313" key="6">
    <source>
        <dbReference type="EMBL" id="CAH3125569.1"/>
    </source>
</evidence>
<evidence type="ECO:0000313" key="7">
    <source>
        <dbReference type="Proteomes" id="UP001159428"/>
    </source>
</evidence>
<dbReference type="GO" id="GO:0035556">
    <property type="term" value="P:intracellular signal transduction"/>
    <property type="evidence" value="ECO:0007669"/>
    <property type="project" value="InterPro"/>
</dbReference>
<comment type="caution">
    <text evidence="6">The sequence shown here is derived from an EMBL/GenBank/DDBJ whole genome shotgun (WGS) entry which is preliminary data.</text>
</comment>
<dbReference type="CDD" id="cd03587">
    <property type="entry name" value="SOCS"/>
    <property type="match status" value="1"/>
</dbReference>